<dbReference type="PANTHER" id="PTHR39428">
    <property type="entry name" value="F420H(2)-DEPENDENT QUINONE REDUCTASE RV1261C"/>
    <property type="match status" value="1"/>
</dbReference>
<dbReference type="PANTHER" id="PTHR39428:SF1">
    <property type="entry name" value="F420H(2)-DEPENDENT QUINONE REDUCTASE RV1261C"/>
    <property type="match status" value="1"/>
</dbReference>
<evidence type="ECO:0000256" key="1">
    <source>
        <dbReference type="ARBA" id="ARBA00008710"/>
    </source>
</evidence>
<gene>
    <name evidence="3" type="ORF">GCM10009560_06940</name>
</gene>
<name>A0ABN1NP79_9ACTN</name>
<proteinExistence type="inferred from homology"/>
<dbReference type="Proteomes" id="UP001501578">
    <property type="component" value="Unassembled WGS sequence"/>
</dbReference>
<comment type="similarity">
    <text evidence="1">Belongs to the F420H(2)-dependent quinone reductase family.</text>
</comment>
<dbReference type="Pfam" id="PF04075">
    <property type="entry name" value="F420H2_quin_red"/>
    <property type="match status" value="1"/>
</dbReference>
<sequence>MLYGKEHVETYQRTGGAEGHDWNGTTILLLTTRGRRSGRSYTTPLIYQPHGDSYVVVASKGGAPEDPDWYANLLADPEVEVQVKADRFRARARTATDEEKPELWALMTATWPDYDSYQLKTDRPIPVVVLERA</sequence>
<evidence type="ECO:0000313" key="3">
    <source>
        <dbReference type="EMBL" id="GAA0914024.1"/>
    </source>
</evidence>
<dbReference type="EMBL" id="BAAAHQ010000001">
    <property type="protein sequence ID" value="GAA0914024.1"/>
    <property type="molecule type" value="Genomic_DNA"/>
</dbReference>
<dbReference type="Gene3D" id="2.30.110.10">
    <property type="entry name" value="Electron Transport, Fmn-binding Protein, Chain A"/>
    <property type="match status" value="1"/>
</dbReference>
<keyword evidence="4" id="KW-1185">Reference proteome</keyword>
<reference evidence="3 4" key="1">
    <citation type="journal article" date="2019" name="Int. J. Syst. Evol. Microbiol.">
        <title>The Global Catalogue of Microorganisms (GCM) 10K type strain sequencing project: providing services to taxonomists for standard genome sequencing and annotation.</title>
        <authorList>
            <consortium name="The Broad Institute Genomics Platform"/>
            <consortium name="The Broad Institute Genome Sequencing Center for Infectious Disease"/>
            <person name="Wu L."/>
            <person name="Ma J."/>
        </authorList>
    </citation>
    <scope>NUCLEOTIDE SEQUENCE [LARGE SCALE GENOMIC DNA]</scope>
    <source>
        <strain evidence="3 4">JCM 11136</strain>
    </source>
</reference>
<dbReference type="InterPro" id="IPR012349">
    <property type="entry name" value="Split_barrel_FMN-bd"/>
</dbReference>
<protein>
    <submittedName>
        <fullName evidence="3">Nitroreductase family deazaflavin-dependent oxidoreductase</fullName>
    </submittedName>
</protein>
<accession>A0ABN1NP79</accession>
<evidence type="ECO:0000313" key="4">
    <source>
        <dbReference type="Proteomes" id="UP001501578"/>
    </source>
</evidence>
<dbReference type="InterPro" id="IPR004378">
    <property type="entry name" value="F420H2_quin_Rdtase"/>
</dbReference>
<evidence type="ECO:0000256" key="2">
    <source>
        <dbReference type="ARBA" id="ARBA00049106"/>
    </source>
</evidence>
<comment type="catalytic activity">
    <reaction evidence="2">
        <text>oxidized coenzyme F420-(gamma-L-Glu)(n) + a quinol + H(+) = reduced coenzyme F420-(gamma-L-Glu)(n) + a quinone</text>
        <dbReference type="Rhea" id="RHEA:39663"/>
        <dbReference type="Rhea" id="RHEA-COMP:12939"/>
        <dbReference type="Rhea" id="RHEA-COMP:14378"/>
        <dbReference type="ChEBI" id="CHEBI:15378"/>
        <dbReference type="ChEBI" id="CHEBI:24646"/>
        <dbReference type="ChEBI" id="CHEBI:132124"/>
        <dbReference type="ChEBI" id="CHEBI:133980"/>
        <dbReference type="ChEBI" id="CHEBI:139511"/>
    </reaction>
</comment>
<comment type="caution">
    <text evidence="3">The sequence shown here is derived from an EMBL/GenBank/DDBJ whole genome shotgun (WGS) entry which is preliminary data.</text>
</comment>
<dbReference type="RefSeq" id="WP_343948177.1">
    <property type="nucleotide sequence ID" value="NZ_BAAAHQ010000001.1"/>
</dbReference>
<dbReference type="NCBIfam" id="TIGR00026">
    <property type="entry name" value="hi_GC_TIGR00026"/>
    <property type="match status" value="1"/>
</dbReference>
<dbReference type="SUPFAM" id="SSF50475">
    <property type="entry name" value="FMN-binding split barrel"/>
    <property type="match status" value="1"/>
</dbReference>
<organism evidence="3 4">
    <name type="scientific">Nonomuraea longicatena</name>
    <dbReference type="NCBI Taxonomy" id="83682"/>
    <lineage>
        <taxon>Bacteria</taxon>
        <taxon>Bacillati</taxon>
        <taxon>Actinomycetota</taxon>
        <taxon>Actinomycetes</taxon>
        <taxon>Streptosporangiales</taxon>
        <taxon>Streptosporangiaceae</taxon>
        <taxon>Nonomuraea</taxon>
    </lineage>
</organism>